<dbReference type="Proteomes" id="UP000198508">
    <property type="component" value="Unassembled WGS sequence"/>
</dbReference>
<protein>
    <recommendedName>
        <fullName evidence="3">DUF1492 domain-containing protein</fullName>
    </recommendedName>
</protein>
<dbReference type="AlphaFoldDB" id="A0A1I0K9M0"/>
<organism evidence="1 2">
    <name type="scientific">Enterocloster lavalensis</name>
    <dbReference type="NCBI Taxonomy" id="460384"/>
    <lineage>
        <taxon>Bacteria</taxon>
        <taxon>Bacillati</taxon>
        <taxon>Bacillota</taxon>
        <taxon>Clostridia</taxon>
        <taxon>Lachnospirales</taxon>
        <taxon>Lachnospiraceae</taxon>
        <taxon>Enterocloster</taxon>
    </lineage>
</organism>
<dbReference type="SUPFAM" id="SSF88659">
    <property type="entry name" value="Sigma3 and sigma4 domains of RNA polymerase sigma factors"/>
    <property type="match status" value="1"/>
</dbReference>
<dbReference type="STRING" id="460384.SAMN05216313_15719"/>
<dbReference type="RefSeq" id="WP_092371817.1">
    <property type="nucleotide sequence ID" value="NZ_FOIM01000057.1"/>
</dbReference>
<sequence length="151" mass="18226">MTAKEYLREIRILDKRIDQKQREFDTLKRGRTYVGGMDYSQERVQTSAGQGFVGLSDKLVDMQREINEDIDRFNDIRHARINQIQQLSRIEYMDILFRRYVQYQSFETIASEMQYSYNYVCNLHGEALREFENKFLSNHKIFFENHDIMVS</sequence>
<evidence type="ECO:0008006" key="3">
    <source>
        <dbReference type="Google" id="ProtNLM"/>
    </source>
</evidence>
<keyword evidence="2" id="KW-1185">Reference proteome</keyword>
<evidence type="ECO:0000313" key="2">
    <source>
        <dbReference type="Proteomes" id="UP000198508"/>
    </source>
</evidence>
<reference evidence="2" key="1">
    <citation type="submission" date="2016-10" db="EMBL/GenBank/DDBJ databases">
        <authorList>
            <person name="Varghese N."/>
            <person name="Submissions S."/>
        </authorList>
    </citation>
    <scope>NUCLEOTIDE SEQUENCE [LARGE SCALE GENOMIC DNA]</scope>
    <source>
        <strain evidence="2">NLAE-zl-G277</strain>
    </source>
</reference>
<gene>
    <name evidence="1" type="ORF">SAMN05216313_15719</name>
</gene>
<dbReference type="EMBL" id="FOIM01000057">
    <property type="protein sequence ID" value="SEU20917.1"/>
    <property type="molecule type" value="Genomic_DNA"/>
</dbReference>
<evidence type="ECO:0000313" key="1">
    <source>
        <dbReference type="EMBL" id="SEU20917.1"/>
    </source>
</evidence>
<name>A0A1I0K9M0_9FIRM</name>
<accession>A0A1I0K9M0</accession>
<proteinExistence type="predicted"/>
<dbReference type="InterPro" id="IPR013324">
    <property type="entry name" value="RNA_pol_sigma_r3/r4-like"/>
</dbReference>